<dbReference type="AlphaFoldDB" id="A0A7S0YPA9"/>
<dbReference type="EMBL" id="HBFM01031295">
    <property type="protein sequence ID" value="CAD8789937.1"/>
    <property type="molecule type" value="Transcribed_RNA"/>
</dbReference>
<sequence length="236" mass="26548">MDRLFILILFFCFLTQSVLYGLLQATKSVSLPLAQILNRNRKNKSLSHGTYGVLIFFLVFIVMSLVDLLSKGALIPSLNTFGNTNENLDVVKTHFIFLLGFSNLLFFIGILKSSELICSVHFSTLNLEAMKRQVQGLQVEYERLSSTVDKKMDDKTVTESAATSNETKLASDVMKLTARLEKAQSNCQVLEEEVVVTKQRLQNLGSQFDEVVEENKRFNRELTCHAGGSLNPKKDN</sequence>
<evidence type="ECO:0008006" key="4">
    <source>
        <dbReference type="Google" id="ProtNLM"/>
    </source>
</evidence>
<feature type="coiled-coil region" evidence="1">
    <location>
        <begin position="173"/>
        <end position="221"/>
    </location>
</feature>
<organism evidence="3">
    <name type="scientific">Polytomella parva</name>
    <dbReference type="NCBI Taxonomy" id="51329"/>
    <lineage>
        <taxon>Eukaryota</taxon>
        <taxon>Viridiplantae</taxon>
        <taxon>Chlorophyta</taxon>
        <taxon>core chlorophytes</taxon>
        <taxon>Chlorophyceae</taxon>
        <taxon>CS clade</taxon>
        <taxon>Chlamydomonadales</taxon>
        <taxon>Chlamydomonadaceae</taxon>
        <taxon>Polytomella</taxon>
    </lineage>
</organism>
<keyword evidence="2" id="KW-0812">Transmembrane</keyword>
<evidence type="ECO:0000313" key="3">
    <source>
        <dbReference type="EMBL" id="CAD8789937.1"/>
    </source>
</evidence>
<evidence type="ECO:0000256" key="1">
    <source>
        <dbReference type="SAM" id="Coils"/>
    </source>
</evidence>
<feature type="transmembrane region" description="Helical" evidence="2">
    <location>
        <begin position="49"/>
        <end position="69"/>
    </location>
</feature>
<evidence type="ECO:0000256" key="2">
    <source>
        <dbReference type="SAM" id="Phobius"/>
    </source>
</evidence>
<proteinExistence type="predicted"/>
<reference evidence="3" key="1">
    <citation type="submission" date="2021-01" db="EMBL/GenBank/DDBJ databases">
        <authorList>
            <person name="Corre E."/>
            <person name="Pelletier E."/>
            <person name="Niang G."/>
            <person name="Scheremetjew M."/>
            <person name="Finn R."/>
            <person name="Kale V."/>
            <person name="Holt S."/>
            <person name="Cochrane G."/>
            <person name="Meng A."/>
            <person name="Brown T."/>
            <person name="Cohen L."/>
        </authorList>
    </citation>
    <scope>NUCLEOTIDE SEQUENCE</scope>
    <source>
        <strain evidence="3">SAG 63-3</strain>
    </source>
</reference>
<name>A0A7S0YPA9_9CHLO</name>
<keyword evidence="1" id="KW-0175">Coiled coil</keyword>
<gene>
    <name evidence="3" type="ORF">PPAR00522_LOCUS20435</name>
</gene>
<keyword evidence="2" id="KW-1133">Transmembrane helix</keyword>
<accession>A0A7S0YPA9</accession>
<keyword evidence="2" id="KW-0472">Membrane</keyword>
<protein>
    <recommendedName>
        <fullName evidence="4">Endoplasmic reticulum transmembrane protein</fullName>
    </recommendedName>
</protein>
<feature type="transmembrane region" description="Helical" evidence="2">
    <location>
        <begin position="90"/>
        <end position="111"/>
    </location>
</feature>